<dbReference type="Gene3D" id="3.30.1120.40">
    <property type="entry name" value="Stage V sporulation protein G"/>
    <property type="match status" value="1"/>
</dbReference>
<reference evidence="2 3" key="1">
    <citation type="submission" date="2018-08" db="EMBL/GenBank/DDBJ databases">
        <title>A genome reference for cultivated species of the human gut microbiota.</title>
        <authorList>
            <person name="Zou Y."/>
            <person name="Xue W."/>
            <person name="Luo G."/>
        </authorList>
    </citation>
    <scope>NUCLEOTIDE SEQUENCE [LARGE SCALE GENOMIC DNA]</scope>
    <source>
        <strain evidence="2 3">AM29-10</strain>
    </source>
</reference>
<feature type="non-terminal residue" evidence="2">
    <location>
        <position position="123"/>
    </location>
</feature>
<dbReference type="RefSeq" id="WP_306764953.1">
    <property type="nucleotide sequence ID" value="NZ_QRWI01000064.1"/>
</dbReference>
<organism evidence="2 3">
    <name type="scientific">Agathobacter rectalis</name>
    <dbReference type="NCBI Taxonomy" id="39491"/>
    <lineage>
        <taxon>Bacteria</taxon>
        <taxon>Bacillati</taxon>
        <taxon>Bacillota</taxon>
        <taxon>Clostridia</taxon>
        <taxon>Lachnospirales</taxon>
        <taxon>Lachnospiraceae</taxon>
        <taxon>Agathobacter</taxon>
    </lineage>
</organism>
<dbReference type="InterPro" id="IPR036751">
    <property type="entry name" value="SpoVG_sf"/>
</dbReference>
<proteinExistence type="predicted"/>
<dbReference type="SUPFAM" id="SSF160537">
    <property type="entry name" value="SpoVG-like"/>
    <property type="match status" value="1"/>
</dbReference>
<accession>A0A414IPF1</accession>
<comment type="caution">
    <text evidence="2">The sequence shown here is derived from an EMBL/GenBank/DDBJ whole genome shotgun (WGS) entry which is preliminary data.</text>
</comment>
<sequence length="123" mass="14269">MKYSIKVNEVRAKEGSNIKGFATVVFGDSFKITNIAILENKDKGELFVSMPRYRSNERDESNGVIYKDVCNPITAEFREELYTNILDAYARIKEPEKEETQKQERTQEMPEFSVTVTPYEREG</sequence>
<dbReference type="AlphaFoldDB" id="A0A414IPF1"/>
<dbReference type="Pfam" id="PF04026">
    <property type="entry name" value="SpoVG"/>
    <property type="match status" value="1"/>
</dbReference>
<evidence type="ECO:0000256" key="1">
    <source>
        <dbReference type="SAM" id="MobiDB-lite"/>
    </source>
</evidence>
<feature type="region of interest" description="Disordered" evidence="1">
    <location>
        <begin position="94"/>
        <end position="123"/>
    </location>
</feature>
<dbReference type="GO" id="GO:0030435">
    <property type="term" value="P:sporulation resulting in formation of a cellular spore"/>
    <property type="evidence" value="ECO:0007669"/>
    <property type="project" value="InterPro"/>
</dbReference>
<name>A0A414IPF1_9FIRM</name>
<dbReference type="InterPro" id="IPR007170">
    <property type="entry name" value="SpoVG"/>
</dbReference>
<dbReference type="Proteomes" id="UP000285290">
    <property type="component" value="Unassembled WGS sequence"/>
</dbReference>
<evidence type="ECO:0000313" key="2">
    <source>
        <dbReference type="EMBL" id="RHE27406.1"/>
    </source>
</evidence>
<feature type="compositionally biased region" description="Basic and acidic residues" evidence="1">
    <location>
        <begin position="94"/>
        <end position="108"/>
    </location>
</feature>
<evidence type="ECO:0000313" key="3">
    <source>
        <dbReference type="Proteomes" id="UP000285290"/>
    </source>
</evidence>
<gene>
    <name evidence="2" type="ORF">DW753_15615</name>
</gene>
<dbReference type="EMBL" id="QSKC01000069">
    <property type="protein sequence ID" value="RHE27406.1"/>
    <property type="molecule type" value="Genomic_DNA"/>
</dbReference>
<protein>
    <submittedName>
        <fullName evidence="2">Septation protein spoVG</fullName>
    </submittedName>
</protein>